<gene>
    <name evidence="1" type="ORF">DYL59_09025</name>
</gene>
<dbReference type="RefSeq" id="WP_135288867.1">
    <property type="nucleotide sequence ID" value="NZ_QUZU01000008.1"/>
</dbReference>
<sequence length="290" mass="30913">MANPSSTQTKATVGTCSCAVAGDPNFTDYTASRFFFVPKDATGEWHIVTSNGNTGEYQILGFTLPNRGNQNDVDYSLGPGSNAFVGYQSVIPGEQRPYTTTSGNLKVTVDVQNKKLTATFDLTAVNGSRTVHLTQGSVEVEGYSDEPKTQGSGTLNALIAGDVTLDYASTDVWLSDSPVSNFPDSFLAGSQLIENRPAPQHFLLSVQLANTLAPGTYPIALDSSEARVTFIDATNRLDVFRGTSGQITIDELPQSNPLAGKLRATLTCQALNDDNVRAVSISNCSINIEK</sequence>
<accession>A0A4Z0AU68</accession>
<dbReference type="Proteomes" id="UP000297391">
    <property type="component" value="Unassembled WGS sequence"/>
</dbReference>
<comment type="caution">
    <text evidence="1">The sequence shown here is derived from an EMBL/GenBank/DDBJ whole genome shotgun (WGS) entry which is preliminary data.</text>
</comment>
<name>A0A4Z0AU68_9PSED</name>
<protein>
    <submittedName>
        <fullName evidence="1">Uncharacterized protein</fullName>
    </submittedName>
</protein>
<dbReference type="EMBL" id="QUZU01000008">
    <property type="protein sequence ID" value="TFY90245.1"/>
    <property type="molecule type" value="Genomic_DNA"/>
</dbReference>
<evidence type="ECO:0000313" key="2">
    <source>
        <dbReference type="Proteomes" id="UP000297391"/>
    </source>
</evidence>
<proteinExistence type="predicted"/>
<organism evidence="1 2">
    <name type="scientific">Pseudomonas kairouanensis</name>
    <dbReference type="NCBI Taxonomy" id="2293832"/>
    <lineage>
        <taxon>Bacteria</taxon>
        <taxon>Pseudomonadati</taxon>
        <taxon>Pseudomonadota</taxon>
        <taxon>Gammaproteobacteria</taxon>
        <taxon>Pseudomonadales</taxon>
        <taxon>Pseudomonadaceae</taxon>
        <taxon>Pseudomonas</taxon>
    </lineage>
</organism>
<reference evidence="1 2" key="1">
    <citation type="journal article" date="2019" name="Syst. Appl. Microbiol.">
        <title>New species of pathogenic Pseudomonas isolated from citrus in Tunisia: Proposal of Pseudomonas kairouanensis sp. nov. and Pseudomonas nabeulensis sp. nov.</title>
        <authorList>
            <person name="Oueslati M."/>
            <person name="Mulet M."/>
            <person name="Gomila M."/>
            <person name="Berge O."/>
            <person name="Hajlaoui M.R."/>
            <person name="Lalucat J."/>
            <person name="Sadfi-Zouaoui N."/>
            <person name="Garcia-Valdes E."/>
        </authorList>
    </citation>
    <scope>NUCLEOTIDE SEQUENCE [LARGE SCALE GENOMIC DNA]</scope>
    <source>
        <strain evidence="1 2">KC12</strain>
    </source>
</reference>
<dbReference type="AlphaFoldDB" id="A0A4Z0AU68"/>
<keyword evidence="2" id="KW-1185">Reference proteome</keyword>
<evidence type="ECO:0000313" key="1">
    <source>
        <dbReference type="EMBL" id="TFY90245.1"/>
    </source>
</evidence>